<sequence length="179" mass="19141">VQHDLGLGALGVAVAVQAHALAGRQLHIHLVIGQPHRVVARLRALVLVAETRTIAAERPLGIARLPFGLSAVGHQQHIAQIGVAAAGEVCVREAQDAVVVIAVAGRPRVALAERPDLRVRAQLHHAEWPRGAGEGVAVAAGADEDIHGRRGRGLGKRSRWTDQCQRQRASRKEGFNRVH</sequence>
<name>B9TC39_RICCO</name>
<dbReference type="AlphaFoldDB" id="B9TC39"/>
<dbReference type="EMBL" id="EQ976972">
    <property type="protein sequence ID" value="EEF26574.1"/>
    <property type="molecule type" value="Genomic_DNA"/>
</dbReference>
<keyword evidence="3" id="KW-1185">Reference proteome</keyword>
<gene>
    <name evidence="2" type="ORF">RCOM_0424200</name>
</gene>
<reference evidence="3" key="1">
    <citation type="journal article" date="2010" name="Nat. Biotechnol.">
        <title>Draft genome sequence of the oilseed species Ricinus communis.</title>
        <authorList>
            <person name="Chan A.P."/>
            <person name="Crabtree J."/>
            <person name="Zhao Q."/>
            <person name="Lorenzi H."/>
            <person name="Orvis J."/>
            <person name="Puiu D."/>
            <person name="Melake-Berhan A."/>
            <person name="Jones K.M."/>
            <person name="Redman J."/>
            <person name="Chen G."/>
            <person name="Cahoon E.B."/>
            <person name="Gedil M."/>
            <person name="Stanke M."/>
            <person name="Haas B.J."/>
            <person name="Wortman J.R."/>
            <person name="Fraser-Liggett C.M."/>
            <person name="Ravel J."/>
            <person name="Rabinowicz P.D."/>
        </authorList>
    </citation>
    <scope>NUCLEOTIDE SEQUENCE [LARGE SCALE GENOMIC DNA]</scope>
    <source>
        <strain evidence="3">cv. Hale</strain>
    </source>
</reference>
<organism evidence="2 3">
    <name type="scientific">Ricinus communis</name>
    <name type="common">Castor bean</name>
    <dbReference type="NCBI Taxonomy" id="3988"/>
    <lineage>
        <taxon>Eukaryota</taxon>
        <taxon>Viridiplantae</taxon>
        <taxon>Streptophyta</taxon>
        <taxon>Embryophyta</taxon>
        <taxon>Tracheophyta</taxon>
        <taxon>Spermatophyta</taxon>
        <taxon>Magnoliopsida</taxon>
        <taxon>eudicotyledons</taxon>
        <taxon>Gunneridae</taxon>
        <taxon>Pentapetalae</taxon>
        <taxon>rosids</taxon>
        <taxon>fabids</taxon>
        <taxon>Malpighiales</taxon>
        <taxon>Euphorbiaceae</taxon>
        <taxon>Acalyphoideae</taxon>
        <taxon>Acalypheae</taxon>
        <taxon>Ricinus</taxon>
    </lineage>
</organism>
<dbReference type="InParanoid" id="B9TC39"/>
<proteinExistence type="predicted"/>
<evidence type="ECO:0000256" key="1">
    <source>
        <dbReference type="SAM" id="MobiDB-lite"/>
    </source>
</evidence>
<dbReference type="Proteomes" id="UP000008311">
    <property type="component" value="Unassembled WGS sequence"/>
</dbReference>
<feature type="region of interest" description="Disordered" evidence="1">
    <location>
        <begin position="147"/>
        <end position="179"/>
    </location>
</feature>
<protein>
    <submittedName>
        <fullName evidence="2">Uncharacterized protein</fullName>
    </submittedName>
</protein>
<evidence type="ECO:0000313" key="2">
    <source>
        <dbReference type="EMBL" id="EEF26574.1"/>
    </source>
</evidence>
<feature type="non-terminal residue" evidence="2">
    <location>
        <position position="1"/>
    </location>
</feature>
<evidence type="ECO:0000313" key="3">
    <source>
        <dbReference type="Proteomes" id="UP000008311"/>
    </source>
</evidence>
<feature type="compositionally biased region" description="Basic residues" evidence="1">
    <location>
        <begin position="149"/>
        <end position="158"/>
    </location>
</feature>
<accession>B9TC39</accession>
<feature type="compositionally biased region" description="Basic and acidic residues" evidence="1">
    <location>
        <begin position="170"/>
        <end position="179"/>
    </location>
</feature>